<organism evidence="11 12">
    <name type="scientific">Paeniglutamicibacter kerguelensis</name>
    <dbReference type="NCBI Taxonomy" id="254788"/>
    <lineage>
        <taxon>Bacteria</taxon>
        <taxon>Bacillati</taxon>
        <taxon>Actinomycetota</taxon>
        <taxon>Actinomycetes</taxon>
        <taxon>Micrococcales</taxon>
        <taxon>Micrococcaceae</taxon>
        <taxon>Paeniglutamicibacter</taxon>
    </lineage>
</organism>
<dbReference type="RefSeq" id="WP_209996243.1">
    <property type="nucleotide sequence ID" value="NZ_BAAAJY010000021.1"/>
</dbReference>
<keyword evidence="9" id="KW-0472">Membrane</keyword>
<dbReference type="InterPro" id="IPR036890">
    <property type="entry name" value="HATPase_C_sf"/>
</dbReference>
<keyword evidence="3" id="KW-0597">Phosphoprotein</keyword>
<comment type="caution">
    <text evidence="11">The sequence shown here is derived from an EMBL/GenBank/DDBJ whole genome shotgun (WGS) entry which is preliminary data.</text>
</comment>
<dbReference type="Gene3D" id="3.30.565.10">
    <property type="entry name" value="Histidine kinase-like ATPase, C-terminal domain"/>
    <property type="match status" value="1"/>
</dbReference>
<comment type="catalytic activity">
    <reaction evidence="1">
        <text>ATP + protein L-histidine = ADP + protein N-phospho-L-histidine.</text>
        <dbReference type="EC" id="2.7.13.3"/>
    </reaction>
</comment>
<keyword evidence="9" id="KW-0812">Transmembrane</keyword>
<dbReference type="EMBL" id="JAGIOF010000001">
    <property type="protein sequence ID" value="MBP2385422.1"/>
    <property type="molecule type" value="Genomic_DNA"/>
</dbReference>
<keyword evidence="8" id="KW-0902">Two-component regulatory system</keyword>
<evidence type="ECO:0000256" key="8">
    <source>
        <dbReference type="ARBA" id="ARBA00023012"/>
    </source>
</evidence>
<reference evidence="11 12" key="1">
    <citation type="submission" date="2021-03" db="EMBL/GenBank/DDBJ databases">
        <title>Sequencing the genomes of 1000 actinobacteria strains.</title>
        <authorList>
            <person name="Klenk H.-P."/>
        </authorList>
    </citation>
    <scope>NUCLEOTIDE SEQUENCE [LARGE SCALE GENOMIC DNA]</scope>
    <source>
        <strain evidence="11 12">DSM 15797</strain>
    </source>
</reference>
<dbReference type="InterPro" id="IPR011712">
    <property type="entry name" value="Sig_transdc_His_kin_sub3_dim/P"/>
</dbReference>
<evidence type="ECO:0000256" key="4">
    <source>
        <dbReference type="ARBA" id="ARBA00022679"/>
    </source>
</evidence>
<dbReference type="CDD" id="cd16917">
    <property type="entry name" value="HATPase_UhpB-NarQ-NarX-like"/>
    <property type="match status" value="1"/>
</dbReference>
<evidence type="ECO:0000259" key="10">
    <source>
        <dbReference type="Pfam" id="PF07730"/>
    </source>
</evidence>
<proteinExistence type="predicted"/>
<feature type="transmembrane region" description="Helical" evidence="9">
    <location>
        <begin position="161"/>
        <end position="182"/>
    </location>
</feature>
<dbReference type="Proteomes" id="UP001296993">
    <property type="component" value="Unassembled WGS sequence"/>
</dbReference>
<evidence type="ECO:0000313" key="11">
    <source>
        <dbReference type="EMBL" id="MBP2385422.1"/>
    </source>
</evidence>
<keyword evidence="4" id="KW-0808">Transferase</keyword>
<keyword evidence="9" id="KW-1133">Transmembrane helix</keyword>
<dbReference type="EC" id="2.7.13.3" evidence="2"/>
<keyword evidence="12" id="KW-1185">Reference proteome</keyword>
<dbReference type="GO" id="GO:0016301">
    <property type="term" value="F:kinase activity"/>
    <property type="evidence" value="ECO:0007669"/>
    <property type="project" value="UniProtKB-KW"/>
</dbReference>
<protein>
    <recommendedName>
        <fullName evidence="2">histidine kinase</fullName>
        <ecNumber evidence="2">2.7.13.3</ecNumber>
    </recommendedName>
</protein>
<gene>
    <name evidence="11" type="ORF">JOF47_000933</name>
</gene>
<evidence type="ECO:0000256" key="6">
    <source>
        <dbReference type="ARBA" id="ARBA00022777"/>
    </source>
</evidence>
<feature type="domain" description="Signal transduction histidine kinase subgroup 3 dimerisation and phosphoacceptor" evidence="10">
    <location>
        <begin position="216"/>
        <end position="275"/>
    </location>
</feature>
<evidence type="ECO:0000256" key="5">
    <source>
        <dbReference type="ARBA" id="ARBA00022741"/>
    </source>
</evidence>
<evidence type="ECO:0000256" key="1">
    <source>
        <dbReference type="ARBA" id="ARBA00000085"/>
    </source>
</evidence>
<feature type="transmembrane region" description="Helical" evidence="9">
    <location>
        <begin position="57"/>
        <end position="82"/>
    </location>
</feature>
<dbReference type="InterPro" id="IPR050482">
    <property type="entry name" value="Sensor_HK_TwoCompSys"/>
</dbReference>
<dbReference type="Pfam" id="PF07730">
    <property type="entry name" value="HisKA_3"/>
    <property type="match status" value="1"/>
</dbReference>
<keyword evidence="5" id="KW-0547">Nucleotide-binding</keyword>
<dbReference type="SUPFAM" id="SSF55874">
    <property type="entry name" value="ATPase domain of HSP90 chaperone/DNA topoisomerase II/histidine kinase"/>
    <property type="match status" value="1"/>
</dbReference>
<accession>A0ABS4XAC2</accession>
<keyword evidence="7" id="KW-0067">ATP-binding</keyword>
<evidence type="ECO:0000256" key="9">
    <source>
        <dbReference type="SAM" id="Phobius"/>
    </source>
</evidence>
<name>A0ABS4XAC2_9MICC</name>
<evidence type="ECO:0000256" key="7">
    <source>
        <dbReference type="ARBA" id="ARBA00022840"/>
    </source>
</evidence>
<sequence length="437" mass="47428">MKKSRPDKPTRSWIRWQPDAIIAVVFISVVVFGHEYLLGWPGVWRWFQPTNPADAVVFIGIAALAVACARAMPGLAISLVWLSTLLQVNSRFDILLSQLAALYVVGMAARCGSRTWVALSGLSILVGSVLGTLYMIRIDSWLVGPVIRAVEYNQWPSNNQVIAVFVATASMMTLPWLLGLMIRLFAGKQSAELYTAQAREEADNALELARLRAENAALARDVHDVVGHSLAVIIAQADAIRFIPDSDVAKIRETTGTIADAARRSLGEVRHVLSQTAEATTPDPGNDRSMALKTAQLGLLPPRTSDVSAILHNVRATGYEVTEETLGEPVPLPAGLLPVIRRIVQEMLANALHHGTETTPIYVRHYWGTTSYTLSVTNYFEVSAPNPRSGTGLGGMRERLASVAGTLSIDTDEGVEGAPSIFTIAATFPLNNEWTAR</sequence>
<dbReference type="Gene3D" id="1.20.5.1930">
    <property type="match status" value="1"/>
</dbReference>
<feature type="transmembrane region" description="Helical" evidence="9">
    <location>
        <begin position="20"/>
        <end position="37"/>
    </location>
</feature>
<evidence type="ECO:0000256" key="3">
    <source>
        <dbReference type="ARBA" id="ARBA00022553"/>
    </source>
</evidence>
<keyword evidence="6 11" id="KW-0418">Kinase</keyword>
<dbReference type="PANTHER" id="PTHR24421:SF10">
    <property type="entry name" value="NITRATE_NITRITE SENSOR PROTEIN NARQ"/>
    <property type="match status" value="1"/>
</dbReference>
<dbReference type="PANTHER" id="PTHR24421">
    <property type="entry name" value="NITRATE/NITRITE SENSOR PROTEIN NARX-RELATED"/>
    <property type="match status" value="1"/>
</dbReference>
<evidence type="ECO:0000256" key="2">
    <source>
        <dbReference type="ARBA" id="ARBA00012438"/>
    </source>
</evidence>
<feature type="transmembrane region" description="Helical" evidence="9">
    <location>
        <begin position="116"/>
        <end position="136"/>
    </location>
</feature>
<evidence type="ECO:0000313" key="12">
    <source>
        <dbReference type="Proteomes" id="UP001296993"/>
    </source>
</evidence>